<feature type="region of interest" description="Disordered" evidence="3">
    <location>
        <begin position="83"/>
        <end position="103"/>
    </location>
</feature>
<dbReference type="CDD" id="cd12619">
    <property type="entry name" value="RRM2_PUB1"/>
    <property type="match status" value="1"/>
</dbReference>
<feature type="domain" description="RRM" evidence="4">
    <location>
        <begin position="238"/>
        <end position="312"/>
    </location>
</feature>
<dbReference type="SUPFAM" id="SSF54928">
    <property type="entry name" value="RNA-binding domain, RBD"/>
    <property type="match status" value="2"/>
</dbReference>
<feature type="compositionally biased region" description="Polar residues" evidence="3">
    <location>
        <begin position="455"/>
        <end position="465"/>
    </location>
</feature>
<evidence type="ECO:0000256" key="3">
    <source>
        <dbReference type="SAM" id="MobiDB-lite"/>
    </source>
</evidence>
<feature type="domain" description="RRM" evidence="4">
    <location>
        <begin position="108"/>
        <end position="186"/>
    </location>
</feature>
<dbReference type="OrthoDB" id="8093034at2759"/>
<accession>A0A0N7L9N2</accession>
<dbReference type="InterPro" id="IPR050825">
    <property type="entry name" value="RBM42_RBP45_47-like"/>
</dbReference>
<dbReference type="InterPro" id="IPR000504">
    <property type="entry name" value="RRM_dom"/>
</dbReference>
<dbReference type="Proteomes" id="UP000054845">
    <property type="component" value="Unassembled WGS sequence"/>
</dbReference>
<evidence type="ECO:0000313" key="6">
    <source>
        <dbReference type="Proteomes" id="UP000054845"/>
    </source>
</evidence>
<evidence type="ECO:0000256" key="1">
    <source>
        <dbReference type="ARBA" id="ARBA00022884"/>
    </source>
</evidence>
<proteinExistence type="predicted"/>
<feature type="compositionally biased region" description="Polar residues" evidence="3">
    <location>
        <begin position="1"/>
        <end position="23"/>
    </location>
</feature>
<dbReference type="InterPro" id="IPR035979">
    <property type="entry name" value="RBD_domain_sf"/>
</dbReference>
<dbReference type="GO" id="GO:0003729">
    <property type="term" value="F:mRNA binding"/>
    <property type="evidence" value="ECO:0007669"/>
    <property type="project" value="InterPro"/>
</dbReference>
<reference evidence="5 6" key="1">
    <citation type="submission" date="2014-09" db="EMBL/GenBank/DDBJ databases">
        <authorList>
            <person name="Magalhaes I.L.F."/>
            <person name="Oliveira U."/>
            <person name="Santos F.R."/>
            <person name="Vidigal T.H.D.A."/>
            <person name="Brescovit A.D."/>
            <person name="Santos A.J."/>
        </authorList>
    </citation>
    <scope>NUCLEOTIDE SEQUENCE [LARGE SCALE GENOMIC DNA]</scope>
</reference>
<dbReference type="PANTHER" id="PTHR47640">
    <property type="entry name" value="TRNA SELENOCYSTEINE 1-ASSOCIATED PROTEIN 1-RELATED-RELATED"/>
    <property type="match status" value="1"/>
</dbReference>
<dbReference type="EMBL" id="CCYA01000240">
    <property type="protein sequence ID" value="CEH14258.1"/>
    <property type="molecule type" value="Genomic_DNA"/>
</dbReference>
<keyword evidence="1 2" id="KW-0694">RNA-binding</keyword>
<dbReference type="STRING" id="401625.A0A0N7L9N2"/>
<dbReference type="PROSITE" id="PS50102">
    <property type="entry name" value="RRM"/>
    <property type="match status" value="2"/>
</dbReference>
<protein>
    <submittedName>
        <fullName evidence="5">Apoptosis-promoting RNA-binding protein TIA-1/TIAR (RRM superfamily)</fullName>
    </submittedName>
</protein>
<dbReference type="SMART" id="SM00360">
    <property type="entry name" value="RRM"/>
    <property type="match status" value="2"/>
</dbReference>
<evidence type="ECO:0000259" key="4">
    <source>
        <dbReference type="PROSITE" id="PS50102"/>
    </source>
</evidence>
<feature type="compositionally biased region" description="Polar residues" evidence="3">
    <location>
        <begin position="83"/>
        <end position="102"/>
    </location>
</feature>
<dbReference type="AlphaFoldDB" id="A0A0N7L9N2"/>
<dbReference type="PANTHER" id="PTHR47640:SF5">
    <property type="entry name" value="RRM DOMAIN-CONTAINING PROTEIN"/>
    <property type="match status" value="1"/>
</dbReference>
<evidence type="ECO:0000313" key="5">
    <source>
        <dbReference type="EMBL" id="CEH14258.1"/>
    </source>
</evidence>
<feature type="region of interest" description="Disordered" evidence="3">
    <location>
        <begin position="1"/>
        <end position="56"/>
    </location>
</feature>
<feature type="region of interest" description="Disordered" evidence="3">
    <location>
        <begin position="433"/>
        <end position="465"/>
    </location>
</feature>
<keyword evidence="6" id="KW-1185">Reference proteome</keyword>
<dbReference type="Pfam" id="PF00076">
    <property type="entry name" value="RRM_1"/>
    <property type="match status" value="2"/>
</dbReference>
<name>A0A0N7L9N2_9BASI</name>
<feature type="compositionally biased region" description="Polar residues" evidence="3">
    <location>
        <begin position="34"/>
        <end position="49"/>
    </location>
</feature>
<sequence>MQWHQSPHVGSSQPPSARQSEAQRGTADLPSGMPMTSSSSHPYSPQLGSFTLPPDQHYDISAHARTASNAPLTRGDAGLTVASSSSQALTASPGSGPTTQQVEPAGGYEIFVGDLSKNINDSALRSAFASFPTLIDARVMWDTSSGKSRGYGFVTFHSRAEAEQAIAVMNGEVLGARPVRVNWATVKKPASESAAKPQVPAPRPSHAIGLGMPPTAGAASGTPLSYQTVYNSAPLDNTTIYVGNLPPMTSAGDLVMIFSQFSPIQIQDVRMQPDKGFAFVRLDTHENATRAIVLAAGHVLHNQRIKTGWGKDRLETNMRRAAIAARAAAASGMVQSTDAYGMPMLAGFPAQAGQGQSPMYNMSLMMQTANSAYPVYPGVPTNQPGSAVLPSVSRNFLPTDQPAQLSLVAPPYASASSPPQVAVAGYGDLPQQQVDLRPSQGWPTQRLPQPPGTLYAQSYPTQSSESVQQQDVPHLQRHAWSASVLRPRSSQRRTGLAAPPEHLLAAASLCTELPRSNVSRFIVKNYRMLPIGFTVTLDLSGNDAELRLVANAAA</sequence>
<organism evidence="5 6">
    <name type="scientific">Ceraceosorus bombacis</name>
    <dbReference type="NCBI Taxonomy" id="401625"/>
    <lineage>
        <taxon>Eukaryota</taxon>
        <taxon>Fungi</taxon>
        <taxon>Dikarya</taxon>
        <taxon>Basidiomycota</taxon>
        <taxon>Ustilaginomycotina</taxon>
        <taxon>Exobasidiomycetes</taxon>
        <taxon>Ceraceosorales</taxon>
        <taxon>Ceraceosoraceae</taxon>
        <taxon>Ceraceosorus</taxon>
    </lineage>
</organism>
<dbReference type="Gene3D" id="3.30.70.330">
    <property type="match status" value="2"/>
</dbReference>
<evidence type="ECO:0000256" key="2">
    <source>
        <dbReference type="PROSITE-ProRule" id="PRU00176"/>
    </source>
</evidence>
<dbReference type="InterPro" id="IPR012677">
    <property type="entry name" value="Nucleotide-bd_a/b_plait_sf"/>
</dbReference>